<dbReference type="EMBL" id="QGGH01000033">
    <property type="protein sequence ID" value="PWJ84383.1"/>
    <property type="molecule type" value="Genomic_DNA"/>
</dbReference>
<comment type="caution">
    <text evidence="3">The sequence shown here is derived from an EMBL/GenBank/DDBJ whole genome shotgun (WGS) entry which is preliminary data.</text>
</comment>
<name>A0A8E2W555_RHILI</name>
<feature type="domain" description="DUF4145" evidence="2">
    <location>
        <begin position="79"/>
        <end position="166"/>
    </location>
</feature>
<dbReference type="RefSeq" id="WP_109672828.1">
    <property type="nucleotide sequence ID" value="NZ_QGGH01000033.1"/>
</dbReference>
<dbReference type="Proteomes" id="UP000245631">
    <property type="component" value="Unassembled WGS sequence"/>
</dbReference>
<sequence length="228" mass="24926">MCGGVTYTLFECRGCNTVFHETSSWDENDVDQWYGSDGQTESEANLTKETFPKPPARPRPDWFDVSGAINHTLYGIMEETYKAYEAGCHLLAVVGLRTALDSCFEGVGIEGGDTFAKKLQALKAGGYIGETEHDLLTVLIDAGSAAAHRGWTPERQHVHQLMDVLENFIQRVFVNGKRALEMKAGIPSKQPRIGSPRSAAPIPVVISGSEQQAASTVLIDSCRPDERP</sequence>
<evidence type="ECO:0000313" key="3">
    <source>
        <dbReference type="EMBL" id="PWJ84383.1"/>
    </source>
</evidence>
<feature type="region of interest" description="Disordered" evidence="1">
    <location>
        <begin position="30"/>
        <end position="57"/>
    </location>
</feature>
<dbReference type="AlphaFoldDB" id="A0A8E2W555"/>
<dbReference type="InterPro" id="IPR025285">
    <property type="entry name" value="DUF4145"/>
</dbReference>
<protein>
    <submittedName>
        <fullName evidence="3">Uncharacterized protein DUF4145</fullName>
    </submittedName>
</protein>
<organism evidence="3 4">
    <name type="scientific">Rhizobium loti</name>
    <name type="common">Mesorhizobium loti</name>
    <dbReference type="NCBI Taxonomy" id="381"/>
    <lineage>
        <taxon>Bacteria</taxon>
        <taxon>Pseudomonadati</taxon>
        <taxon>Pseudomonadota</taxon>
        <taxon>Alphaproteobacteria</taxon>
        <taxon>Hyphomicrobiales</taxon>
        <taxon>Phyllobacteriaceae</taxon>
        <taxon>Mesorhizobium</taxon>
    </lineage>
</organism>
<evidence type="ECO:0000259" key="2">
    <source>
        <dbReference type="Pfam" id="PF13643"/>
    </source>
</evidence>
<feature type="region of interest" description="Disordered" evidence="1">
    <location>
        <begin position="209"/>
        <end position="228"/>
    </location>
</feature>
<gene>
    <name evidence="3" type="ORF">C8D77_13317</name>
</gene>
<proteinExistence type="predicted"/>
<feature type="compositionally biased region" description="Polar residues" evidence="1">
    <location>
        <begin position="37"/>
        <end position="48"/>
    </location>
</feature>
<dbReference type="GeneID" id="61056489"/>
<accession>A0A8E2W555</accession>
<dbReference type="Pfam" id="PF13643">
    <property type="entry name" value="DUF4145"/>
    <property type="match status" value="1"/>
</dbReference>
<reference evidence="3 4" key="1">
    <citation type="submission" date="2018-05" db="EMBL/GenBank/DDBJ databases">
        <title>Genomic Encyclopedia of Type Strains, Phase IV (KMG-IV): sequencing the most valuable type-strain genomes for metagenomic binning, comparative biology and taxonomic classification.</title>
        <authorList>
            <person name="Goeker M."/>
        </authorList>
    </citation>
    <scope>NUCLEOTIDE SEQUENCE [LARGE SCALE GENOMIC DNA]</scope>
    <source>
        <strain evidence="3 4">DSM 2626</strain>
    </source>
</reference>
<evidence type="ECO:0000256" key="1">
    <source>
        <dbReference type="SAM" id="MobiDB-lite"/>
    </source>
</evidence>
<evidence type="ECO:0000313" key="4">
    <source>
        <dbReference type="Proteomes" id="UP000245631"/>
    </source>
</evidence>